<reference evidence="2" key="1">
    <citation type="journal article" date="2023" name="Nat. Plants">
        <title>Single-cell RNA sequencing provides a high-resolution roadmap for understanding the multicellular compartmentation of specialized metabolism.</title>
        <authorList>
            <person name="Sun S."/>
            <person name="Shen X."/>
            <person name="Li Y."/>
            <person name="Li Y."/>
            <person name="Wang S."/>
            <person name="Li R."/>
            <person name="Zhang H."/>
            <person name="Shen G."/>
            <person name="Guo B."/>
            <person name="Wei J."/>
            <person name="Xu J."/>
            <person name="St-Pierre B."/>
            <person name="Chen S."/>
            <person name="Sun C."/>
        </authorList>
    </citation>
    <scope>NUCLEOTIDE SEQUENCE [LARGE SCALE GENOMIC DNA]</scope>
</reference>
<keyword evidence="2" id="KW-1185">Reference proteome</keyword>
<evidence type="ECO:0000313" key="1">
    <source>
        <dbReference type="EMBL" id="KAI5682188.1"/>
    </source>
</evidence>
<accession>A0ACC0CBL5</accession>
<comment type="caution">
    <text evidence="1">The sequence shown here is derived from an EMBL/GenBank/DDBJ whole genome shotgun (WGS) entry which is preliminary data.</text>
</comment>
<dbReference type="EMBL" id="CM044701">
    <property type="protein sequence ID" value="KAI5682188.1"/>
    <property type="molecule type" value="Genomic_DNA"/>
</dbReference>
<proteinExistence type="predicted"/>
<dbReference type="Proteomes" id="UP001060085">
    <property type="component" value="Linkage Group LG01"/>
</dbReference>
<name>A0ACC0CBL5_CATRO</name>
<gene>
    <name evidence="1" type="ORF">M9H77_03416</name>
</gene>
<evidence type="ECO:0000313" key="2">
    <source>
        <dbReference type="Proteomes" id="UP001060085"/>
    </source>
</evidence>
<sequence>MGVAQLVLGLQSWSQEPRFESLQRQCGNFNLSNVGGPLSHHDLHPPPGRRAVWHLSVVQMFLLNKRSLVGVSHEQGTTKKSGSLGSFHPQNLSPHGLAFSSKLHSLYTIWLATDYWDTYQVYPGTNLSFKSLLTLHKVANPTAEQMRCLRRPIAPHPLQYYALFKWIHSLESETSTSSEEALIRGISQVQCNPLTLPNT</sequence>
<organism evidence="1 2">
    <name type="scientific">Catharanthus roseus</name>
    <name type="common">Madagascar periwinkle</name>
    <name type="synonym">Vinca rosea</name>
    <dbReference type="NCBI Taxonomy" id="4058"/>
    <lineage>
        <taxon>Eukaryota</taxon>
        <taxon>Viridiplantae</taxon>
        <taxon>Streptophyta</taxon>
        <taxon>Embryophyta</taxon>
        <taxon>Tracheophyta</taxon>
        <taxon>Spermatophyta</taxon>
        <taxon>Magnoliopsida</taxon>
        <taxon>eudicotyledons</taxon>
        <taxon>Gunneridae</taxon>
        <taxon>Pentapetalae</taxon>
        <taxon>asterids</taxon>
        <taxon>lamiids</taxon>
        <taxon>Gentianales</taxon>
        <taxon>Apocynaceae</taxon>
        <taxon>Rauvolfioideae</taxon>
        <taxon>Vinceae</taxon>
        <taxon>Catharanthinae</taxon>
        <taxon>Catharanthus</taxon>
    </lineage>
</organism>
<protein>
    <submittedName>
        <fullName evidence="1">Uncharacterized protein</fullName>
    </submittedName>
</protein>